<protein>
    <submittedName>
        <fullName evidence="1">Uncharacterized protein</fullName>
    </submittedName>
</protein>
<keyword evidence="2" id="KW-1185">Reference proteome</keyword>
<dbReference type="EMBL" id="SJPN01000013">
    <property type="protein sequence ID" value="TWT91962.1"/>
    <property type="molecule type" value="Genomic_DNA"/>
</dbReference>
<dbReference type="RefSeq" id="WP_146523348.1">
    <property type="nucleotide sequence ID" value="NZ_CP151726.1"/>
</dbReference>
<evidence type="ECO:0000313" key="1">
    <source>
        <dbReference type="EMBL" id="TWT91962.1"/>
    </source>
</evidence>
<organism evidence="1 2">
    <name type="scientific">Stieleria varia</name>
    <dbReference type="NCBI Taxonomy" id="2528005"/>
    <lineage>
        <taxon>Bacteria</taxon>
        <taxon>Pseudomonadati</taxon>
        <taxon>Planctomycetota</taxon>
        <taxon>Planctomycetia</taxon>
        <taxon>Pirellulales</taxon>
        <taxon>Pirellulaceae</taxon>
        <taxon>Stieleria</taxon>
    </lineage>
</organism>
<evidence type="ECO:0000313" key="2">
    <source>
        <dbReference type="Proteomes" id="UP000320176"/>
    </source>
</evidence>
<sequence length="272" mass="30108">MFALHPIRLIVILLSAAFTGLFGGDSLLAQDGKDPQLNETVTKIIGAFRDKNFGQLASFMAKSPPESVVKQVQPGTPPYEQFFGEQSPIYKAANSWNGDFDKISIEEQALVVIAERASAFGGNSPNVLDCVRLKKEAGQWRYEKLHIAQKADVNGPTFSELKKGSKQYAELNQHAHEILGAFQRQDLKAIVDRSVEEGPWSLRGDSSKPEKERIFTQSQLDTVAQWQGGSGKVYVKREARVPLATIGKSVFYLQLALVDGTWKLSDIKQGQK</sequence>
<accession>A0A5C5ZWH1</accession>
<gene>
    <name evidence="1" type="ORF">Pla52n_64350</name>
</gene>
<comment type="caution">
    <text evidence="1">The sequence shown here is derived from an EMBL/GenBank/DDBJ whole genome shotgun (WGS) entry which is preliminary data.</text>
</comment>
<dbReference type="AlphaFoldDB" id="A0A5C5ZWH1"/>
<proteinExistence type="predicted"/>
<reference evidence="1 2" key="1">
    <citation type="submission" date="2019-02" db="EMBL/GenBank/DDBJ databases">
        <title>Deep-cultivation of Planctomycetes and their phenomic and genomic characterization uncovers novel biology.</title>
        <authorList>
            <person name="Wiegand S."/>
            <person name="Jogler M."/>
            <person name="Boedeker C."/>
            <person name="Pinto D."/>
            <person name="Vollmers J."/>
            <person name="Rivas-Marin E."/>
            <person name="Kohn T."/>
            <person name="Peeters S.H."/>
            <person name="Heuer A."/>
            <person name="Rast P."/>
            <person name="Oberbeckmann S."/>
            <person name="Bunk B."/>
            <person name="Jeske O."/>
            <person name="Meyerdierks A."/>
            <person name="Storesund J.E."/>
            <person name="Kallscheuer N."/>
            <person name="Luecker S."/>
            <person name="Lage O.M."/>
            <person name="Pohl T."/>
            <person name="Merkel B.J."/>
            <person name="Hornburger P."/>
            <person name="Mueller R.-W."/>
            <person name="Bruemmer F."/>
            <person name="Labrenz M."/>
            <person name="Spormann A.M."/>
            <person name="Op Den Camp H."/>
            <person name="Overmann J."/>
            <person name="Amann R."/>
            <person name="Jetten M.S.M."/>
            <person name="Mascher T."/>
            <person name="Medema M.H."/>
            <person name="Devos D.P."/>
            <person name="Kaster A.-K."/>
            <person name="Ovreas L."/>
            <person name="Rohde M."/>
            <person name="Galperin M.Y."/>
            <person name="Jogler C."/>
        </authorList>
    </citation>
    <scope>NUCLEOTIDE SEQUENCE [LARGE SCALE GENOMIC DNA]</scope>
    <source>
        <strain evidence="1 2">Pla52n</strain>
    </source>
</reference>
<name>A0A5C5ZWH1_9BACT</name>
<dbReference type="Proteomes" id="UP000320176">
    <property type="component" value="Unassembled WGS sequence"/>
</dbReference>